<dbReference type="RefSeq" id="WP_242331927.1">
    <property type="nucleotide sequence ID" value="NZ_CP071872.1"/>
</dbReference>
<dbReference type="EMBL" id="CP071872">
    <property type="protein sequence ID" value="UNM13213.1"/>
    <property type="molecule type" value="Genomic_DNA"/>
</dbReference>
<feature type="region of interest" description="Disordered" evidence="1">
    <location>
        <begin position="1"/>
        <end position="23"/>
    </location>
</feature>
<protein>
    <recommendedName>
        <fullName evidence="4">Mobile element protein</fullName>
    </recommendedName>
</protein>
<sequence>MQPNRTAERRGRRRRAKTDIEDAEAIARETLSDPHLPPAGKHCAPDAAWEGLAAVYDWRASLVLQGVRQLTEAEAVLVALPVGVRAELLSTSRVLSQLEALEAVARQLPGVSCACLMTSAA</sequence>
<proteinExistence type="predicted"/>
<dbReference type="Proteomes" id="UP000828924">
    <property type="component" value="Chromosome"/>
</dbReference>
<accession>A0ABY3WKR0</accession>
<keyword evidence="3" id="KW-1185">Reference proteome</keyword>
<evidence type="ECO:0000313" key="3">
    <source>
        <dbReference type="Proteomes" id="UP000828924"/>
    </source>
</evidence>
<organism evidence="2 3">
    <name type="scientific">Streptomyces formicae</name>
    <dbReference type="NCBI Taxonomy" id="1616117"/>
    <lineage>
        <taxon>Bacteria</taxon>
        <taxon>Bacillati</taxon>
        <taxon>Actinomycetota</taxon>
        <taxon>Actinomycetes</taxon>
        <taxon>Kitasatosporales</taxon>
        <taxon>Streptomycetaceae</taxon>
        <taxon>Streptomyces</taxon>
    </lineage>
</organism>
<name>A0ABY3WKR0_9ACTN</name>
<evidence type="ECO:0000256" key="1">
    <source>
        <dbReference type="SAM" id="MobiDB-lite"/>
    </source>
</evidence>
<reference evidence="2 3" key="1">
    <citation type="submission" date="2021-03" db="EMBL/GenBank/DDBJ databases">
        <title>Complete genome of Streptomyces formicae strain 1H-GS9 (DSM 100524).</title>
        <authorList>
            <person name="Atanasov K.E."/>
            <person name="Altabella T."/>
            <person name="Ferrer A."/>
        </authorList>
    </citation>
    <scope>NUCLEOTIDE SEQUENCE [LARGE SCALE GENOMIC DNA]</scope>
    <source>
        <strain evidence="2 3">1H-GS9</strain>
    </source>
</reference>
<gene>
    <name evidence="2" type="ORF">J4032_18485</name>
</gene>
<evidence type="ECO:0000313" key="2">
    <source>
        <dbReference type="EMBL" id="UNM13213.1"/>
    </source>
</evidence>
<evidence type="ECO:0008006" key="4">
    <source>
        <dbReference type="Google" id="ProtNLM"/>
    </source>
</evidence>